<dbReference type="SUPFAM" id="SSF48264">
    <property type="entry name" value="Cytochrome P450"/>
    <property type="match status" value="1"/>
</dbReference>
<dbReference type="RefSeq" id="XP_031871282.1">
    <property type="nucleotide sequence ID" value="XM_032011589.1"/>
</dbReference>
<keyword evidence="4 8" id="KW-0479">Metal-binding</keyword>
<evidence type="ECO:0000256" key="3">
    <source>
        <dbReference type="ARBA" id="ARBA00022617"/>
    </source>
</evidence>
<evidence type="ECO:0000256" key="8">
    <source>
        <dbReference type="PIRSR" id="PIRSR602401-1"/>
    </source>
</evidence>
<dbReference type="PANTHER" id="PTHR24305">
    <property type="entry name" value="CYTOCHROME P450"/>
    <property type="match status" value="1"/>
</dbReference>
<dbReference type="GeneID" id="43595815"/>
<dbReference type="InterPro" id="IPR036396">
    <property type="entry name" value="Cyt_P450_sf"/>
</dbReference>
<dbReference type="PRINTS" id="PR00385">
    <property type="entry name" value="P450"/>
</dbReference>
<organism evidence="9 10">
    <name type="scientific">Venustampulla echinocandica</name>
    <dbReference type="NCBI Taxonomy" id="2656787"/>
    <lineage>
        <taxon>Eukaryota</taxon>
        <taxon>Fungi</taxon>
        <taxon>Dikarya</taxon>
        <taxon>Ascomycota</taxon>
        <taxon>Pezizomycotina</taxon>
        <taxon>Leotiomycetes</taxon>
        <taxon>Helotiales</taxon>
        <taxon>Pleuroascaceae</taxon>
        <taxon>Venustampulla</taxon>
    </lineage>
</organism>
<dbReference type="GO" id="GO:0016705">
    <property type="term" value="F:oxidoreductase activity, acting on paired donors, with incorporation or reduction of molecular oxygen"/>
    <property type="evidence" value="ECO:0007669"/>
    <property type="project" value="InterPro"/>
</dbReference>
<comment type="pathway">
    <text evidence="2">Secondary metabolite biosynthesis.</text>
</comment>
<evidence type="ECO:0000313" key="10">
    <source>
        <dbReference type="Proteomes" id="UP000254866"/>
    </source>
</evidence>
<proteinExistence type="predicted"/>
<name>A0A370TSW5_9HELO</name>
<evidence type="ECO:0000256" key="5">
    <source>
        <dbReference type="ARBA" id="ARBA00023002"/>
    </source>
</evidence>
<dbReference type="PRINTS" id="PR00463">
    <property type="entry name" value="EP450I"/>
</dbReference>
<keyword evidence="3 8" id="KW-0349">Heme</keyword>
<evidence type="ECO:0000256" key="6">
    <source>
        <dbReference type="ARBA" id="ARBA00023004"/>
    </source>
</evidence>
<dbReference type="OrthoDB" id="10029320at2759"/>
<dbReference type="CDD" id="cd11051">
    <property type="entry name" value="CYP59-like"/>
    <property type="match status" value="1"/>
</dbReference>
<accession>A0A370TSW5</accession>
<comment type="cofactor">
    <cofactor evidence="1 8">
        <name>heme</name>
        <dbReference type="ChEBI" id="CHEBI:30413"/>
    </cofactor>
</comment>
<dbReference type="GO" id="GO:0004497">
    <property type="term" value="F:monooxygenase activity"/>
    <property type="evidence" value="ECO:0007669"/>
    <property type="project" value="UniProtKB-KW"/>
</dbReference>
<dbReference type="STRING" id="2656787.A0A370TSW5"/>
<dbReference type="AlphaFoldDB" id="A0A370TSW5"/>
<keyword evidence="5" id="KW-0560">Oxidoreductase</keyword>
<keyword evidence="7" id="KW-0503">Monooxygenase</keyword>
<dbReference type="InterPro" id="IPR050121">
    <property type="entry name" value="Cytochrome_P450_monoxygenase"/>
</dbReference>
<keyword evidence="10" id="KW-1185">Reference proteome</keyword>
<evidence type="ECO:0000256" key="1">
    <source>
        <dbReference type="ARBA" id="ARBA00001971"/>
    </source>
</evidence>
<evidence type="ECO:0000256" key="4">
    <source>
        <dbReference type="ARBA" id="ARBA00022723"/>
    </source>
</evidence>
<dbReference type="EMBL" id="NPIC01000002">
    <property type="protein sequence ID" value="RDL38626.1"/>
    <property type="molecule type" value="Genomic_DNA"/>
</dbReference>
<dbReference type="Pfam" id="PF00067">
    <property type="entry name" value="p450"/>
    <property type="match status" value="1"/>
</dbReference>
<dbReference type="GO" id="GO:0005506">
    <property type="term" value="F:iron ion binding"/>
    <property type="evidence" value="ECO:0007669"/>
    <property type="project" value="InterPro"/>
</dbReference>
<protein>
    <recommendedName>
        <fullName evidence="11">Cytochrome P450</fullName>
    </recommendedName>
</protein>
<feature type="binding site" description="axial binding residue" evidence="8">
    <location>
        <position position="470"/>
    </location>
    <ligand>
        <name>heme</name>
        <dbReference type="ChEBI" id="CHEBI:30413"/>
    </ligand>
    <ligandPart>
        <name>Fe</name>
        <dbReference type="ChEBI" id="CHEBI:18248"/>
    </ligandPart>
</feature>
<dbReference type="Proteomes" id="UP000254866">
    <property type="component" value="Unassembled WGS sequence"/>
</dbReference>
<dbReference type="GO" id="GO:0020037">
    <property type="term" value="F:heme binding"/>
    <property type="evidence" value="ECO:0007669"/>
    <property type="project" value="InterPro"/>
</dbReference>
<dbReference type="PANTHER" id="PTHR24305:SF107">
    <property type="entry name" value="P450, PUTATIVE (EUROFUNG)-RELATED"/>
    <property type="match status" value="1"/>
</dbReference>
<dbReference type="InterPro" id="IPR002401">
    <property type="entry name" value="Cyt_P450_E_grp-I"/>
</dbReference>
<keyword evidence="6 8" id="KW-0408">Iron</keyword>
<sequence length="530" mass="60320">MWDSKPVAIAASTAIPLVVWFLSKLYKQRQLFKGLPGPPHHPILGHLIVMGEIARSLPPDANPQMYANLIRERYNLGDMFYLDLWPLSWPQMIIIDPALAVEVTQVHNLPKGKFVRQFLGPLVGKHAMVAVNGAEHRLVRSFFSAGYSTSNILRHVPDMVDKTEIFVDILNKHAAEKHIFPMEEATSRLIFDIMGAIIFDSDFNSQRTDYCLMVDFRDLAQLLPTFILERYLSDLNPFRQYQRWKLAQSINAEIERMLRDRFNSKSGRQRSLAKQSSHIVDVGYKTYFKGGFAEKGDDFTPELDKVFMDTFITQCKTFLFAGHDSSSSTICYVYHLLSKHPEVLSKLRAEHDEVFGENVSDAPRLLREQPALLQKLDYTMSVIKEVLRIYPPIGGSYRYGDPNISLTYNGTSYPTNPFAVYVVDHAMLRHPGLFKDPLRFYPERYTAAASDPYFVPKDAWRAFEKGPRNCIGEAMAVVQIKVILALTVRSFDVQAAYEGVGPVVAGERMYQTLHVTAKPKDSMPARVVAR</sequence>
<evidence type="ECO:0000256" key="2">
    <source>
        <dbReference type="ARBA" id="ARBA00005179"/>
    </source>
</evidence>
<comment type="caution">
    <text evidence="9">The sequence shown here is derived from an EMBL/GenBank/DDBJ whole genome shotgun (WGS) entry which is preliminary data.</text>
</comment>
<gene>
    <name evidence="9" type="ORF">BP5553_02966</name>
</gene>
<dbReference type="InterPro" id="IPR001128">
    <property type="entry name" value="Cyt_P450"/>
</dbReference>
<reference evidence="9 10" key="1">
    <citation type="journal article" date="2018" name="IMA Fungus">
        <title>IMA Genome-F 9: Draft genome sequence of Annulohypoxylon stygium, Aspergillus mulundensis, Berkeleyomyces basicola (syn. Thielaviopsis basicola), Ceratocystis smalleyi, two Cercospora beticola strains, Coleophoma cylindrospora, Fusarium fracticaudum, Phialophora cf. hyalina, and Morchella septimelata.</title>
        <authorList>
            <person name="Wingfield B.D."/>
            <person name="Bills G.F."/>
            <person name="Dong Y."/>
            <person name="Huang W."/>
            <person name="Nel W.J."/>
            <person name="Swalarsk-Parry B.S."/>
            <person name="Vaghefi N."/>
            <person name="Wilken P.M."/>
            <person name="An Z."/>
            <person name="de Beer Z.W."/>
            <person name="De Vos L."/>
            <person name="Chen L."/>
            <person name="Duong T.A."/>
            <person name="Gao Y."/>
            <person name="Hammerbacher A."/>
            <person name="Kikkert J.R."/>
            <person name="Li Y."/>
            <person name="Li H."/>
            <person name="Li K."/>
            <person name="Li Q."/>
            <person name="Liu X."/>
            <person name="Ma X."/>
            <person name="Naidoo K."/>
            <person name="Pethybridge S.J."/>
            <person name="Sun J."/>
            <person name="Steenkamp E.T."/>
            <person name="van der Nest M.A."/>
            <person name="van Wyk S."/>
            <person name="Wingfield M.J."/>
            <person name="Xiong C."/>
            <person name="Yue Q."/>
            <person name="Zhang X."/>
        </authorList>
    </citation>
    <scope>NUCLEOTIDE SEQUENCE [LARGE SCALE GENOMIC DNA]</scope>
    <source>
        <strain evidence="9 10">BP 5553</strain>
    </source>
</reference>
<evidence type="ECO:0000256" key="7">
    <source>
        <dbReference type="ARBA" id="ARBA00023033"/>
    </source>
</evidence>
<dbReference type="Gene3D" id="1.10.630.10">
    <property type="entry name" value="Cytochrome P450"/>
    <property type="match status" value="1"/>
</dbReference>
<evidence type="ECO:0008006" key="11">
    <source>
        <dbReference type="Google" id="ProtNLM"/>
    </source>
</evidence>
<evidence type="ECO:0000313" key="9">
    <source>
        <dbReference type="EMBL" id="RDL38626.1"/>
    </source>
</evidence>